<evidence type="ECO:0000256" key="5">
    <source>
        <dbReference type="RuleBase" id="RU361157"/>
    </source>
</evidence>
<dbReference type="EMBL" id="CP132191">
    <property type="protein sequence ID" value="WLP85417.1"/>
    <property type="molecule type" value="Genomic_DNA"/>
</dbReference>
<keyword evidence="3 5" id="KW-1133">Transmembrane helix</keyword>
<evidence type="ECO:0000256" key="1">
    <source>
        <dbReference type="ARBA" id="ARBA00004141"/>
    </source>
</evidence>
<evidence type="ECO:0000313" key="8">
    <source>
        <dbReference type="Proteomes" id="UP001237011"/>
    </source>
</evidence>
<dbReference type="InterPro" id="IPR000412">
    <property type="entry name" value="ABC_2_transport"/>
</dbReference>
<evidence type="ECO:0000259" key="6">
    <source>
        <dbReference type="PROSITE" id="PS51012"/>
    </source>
</evidence>
<feature type="transmembrane region" description="Helical" evidence="5">
    <location>
        <begin position="64"/>
        <end position="87"/>
    </location>
</feature>
<reference evidence="7" key="1">
    <citation type="submission" date="2023-08" db="EMBL/GenBank/DDBJ databases">
        <title>Complete genome sequence of Mycoplasma seminis 2200.</title>
        <authorList>
            <person name="Spergser J."/>
        </authorList>
    </citation>
    <scope>NUCLEOTIDE SEQUENCE [LARGE SCALE GENOMIC DNA]</scope>
    <source>
        <strain evidence="7">2200</strain>
    </source>
</reference>
<protein>
    <recommendedName>
        <fullName evidence="5">Transport permease protein</fullName>
    </recommendedName>
</protein>
<dbReference type="PANTHER" id="PTHR43229:SF3">
    <property type="entry name" value="ABC-TYPE MULTIDRUG TRANSPORT SYSTEM, PERMEASE COMPONENT"/>
    <property type="match status" value="1"/>
</dbReference>
<evidence type="ECO:0000256" key="4">
    <source>
        <dbReference type="ARBA" id="ARBA00023136"/>
    </source>
</evidence>
<evidence type="ECO:0000256" key="3">
    <source>
        <dbReference type="ARBA" id="ARBA00022989"/>
    </source>
</evidence>
<proteinExistence type="inferred from homology"/>
<feature type="transmembrane region" description="Helical" evidence="5">
    <location>
        <begin position="113"/>
        <end position="137"/>
    </location>
</feature>
<dbReference type="Proteomes" id="UP001237011">
    <property type="component" value="Chromosome"/>
</dbReference>
<feature type="domain" description="ABC transmembrane type-2" evidence="6">
    <location>
        <begin position="20"/>
        <end position="278"/>
    </location>
</feature>
<keyword evidence="5" id="KW-1003">Cell membrane</keyword>
<dbReference type="InterPro" id="IPR051784">
    <property type="entry name" value="Nod_factor_ABC_transporter"/>
</dbReference>
<feature type="transmembrane region" description="Helical" evidence="5">
    <location>
        <begin position="21"/>
        <end position="44"/>
    </location>
</feature>
<dbReference type="InterPro" id="IPR047817">
    <property type="entry name" value="ABC2_TM_bact-type"/>
</dbReference>
<accession>A0ABY9HA00</accession>
<keyword evidence="5" id="KW-0813">Transport</keyword>
<keyword evidence="4 5" id="KW-0472">Membrane</keyword>
<evidence type="ECO:0000256" key="2">
    <source>
        <dbReference type="ARBA" id="ARBA00022692"/>
    </source>
</evidence>
<dbReference type="PANTHER" id="PTHR43229">
    <property type="entry name" value="NODULATION PROTEIN J"/>
    <property type="match status" value="1"/>
</dbReference>
<feature type="transmembrane region" description="Helical" evidence="5">
    <location>
        <begin position="186"/>
        <end position="208"/>
    </location>
</feature>
<dbReference type="PROSITE" id="PS51012">
    <property type="entry name" value="ABC_TM2"/>
    <property type="match status" value="1"/>
</dbReference>
<keyword evidence="2 5" id="KW-0812">Transmembrane</keyword>
<keyword evidence="8" id="KW-1185">Reference proteome</keyword>
<comment type="similarity">
    <text evidence="5">Belongs to the ABC-2 integral membrane protein family.</text>
</comment>
<organism evidence="7 8">
    <name type="scientific">Mycoplasma seminis</name>
    <dbReference type="NCBI Taxonomy" id="512749"/>
    <lineage>
        <taxon>Bacteria</taxon>
        <taxon>Bacillati</taxon>
        <taxon>Mycoplasmatota</taxon>
        <taxon>Mollicutes</taxon>
        <taxon>Mycoplasmataceae</taxon>
        <taxon>Mycoplasma</taxon>
    </lineage>
</organism>
<feature type="transmembrane region" description="Helical" evidence="5">
    <location>
        <begin position="149"/>
        <end position="174"/>
    </location>
</feature>
<evidence type="ECO:0000313" key="7">
    <source>
        <dbReference type="EMBL" id="WLP85417.1"/>
    </source>
</evidence>
<dbReference type="RefSeq" id="WP_305937853.1">
    <property type="nucleotide sequence ID" value="NZ_CP132191.1"/>
</dbReference>
<dbReference type="PIRSF" id="PIRSF006648">
    <property type="entry name" value="DrrB"/>
    <property type="match status" value="1"/>
</dbReference>
<gene>
    <name evidence="7" type="ORF">Q8852_03790</name>
</gene>
<sequence length="283" mass="31371">MYQLHWLVKRNMKLFFKDPKKIIMTFFSPIITIVIFILFGRYLFASQLGKAPIPDLVKSQFADGSLLVGLLGLTSLTNAISLSVFMVQDAEKKIFNDLAITPIKPSIIRFSYLLVNILLNIIISVVMYLIVIIYMAANGTLGVMSVATGFIILGIILLGCVFNSALFSFIFSFLKSISAFSALSGALSSVSGFLIGAFIPLTILPAWLSAFSTVLPSTEVVSLLRYYIFSQNEVFASFPQSYDITLANYSVQPWVGFVYVGGFTILSLILAYVFTYNAKRQRN</sequence>
<dbReference type="Pfam" id="PF01061">
    <property type="entry name" value="ABC2_membrane"/>
    <property type="match status" value="1"/>
</dbReference>
<feature type="transmembrane region" description="Helical" evidence="5">
    <location>
        <begin position="254"/>
        <end position="274"/>
    </location>
</feature>
<name>A0ABY9HA00_9MOLU</name>
<comment type="subcellular location">
    <subcellularLocation>
        <location evidence="5">Cell membrane</location>
        <topology evidence="5">Multi-pass membrane protein</topology>
    </subcellularLocation>
    <subcellularLocation>
        <location evidence="1">Membrane</location>
        <topology evidence="1">Multi-pass membrane protein</topology>
    </subcellularLocation>
</comment>
<dbReference type="InterPro" id="IPR013525">
    <property type="entry name" value="ABC2_TM"/>
</dbReference>